<keyword evidence="7 10" id="KW-0067">ATP-binding</keyword>
<evidence type="ECO:0000256" key="8">
    <source>
        <dbReference type="ARBA" id="ARBA00022842"/>
    </source>
</evidence>
<evidence type="ECO:0000256" key="7">
    <source>
        <dbReference type="ARBA" id="ARBA00022840"/>
    </source>
</evidence>
<name>A0A378I6X3_9GAMM</name>
<comment type="function">
    <text evidence="2 10 12">Catalyzes the transfer of a dimethylallyl group onto the adenine at position 37 in tRNAs that read codons beginning with uridine, leading to the formation of N6-(dimethylallyl)adenosine (i(6)A).</text>
</comment>
<dbReference type="HAMAP" id="MF_00185">
    <property type="entry name" value="IPP_trans"/>
    <property type="match status" value="1"/>
</dbReference>
<evidence type="ECO:0000256" key="13">
    <source>
        <dbReference type="RuleBase" id="RU003785"/>
    </source>
</evidence>
<evidence type="ECO:0000256" key="11">
    <source>
        <dbReference type="RuleBase" id="RU003783"/>
    </source>
</evidence>
<dbReference type="AlphaFoldDB" id="A0A378I6X3"/>
<dbReference type="Gene3D" id="1.10.20.140">
    <property type="match status" value="1"/>
</dbReference>
<dbReference type="GO" id="GO:0005524">
    <property type="term" value="F:ATP binding"/>
    <property type="evidence" value="ECO:0007669"/>
    <property type="project" value="UniProtKB-UniRule"/>
</dbReference>
<feature type="binding site" evidence="10">
    <location>
        <begin position="10"/>
        <end position="17"/>
    </location>
    <ligand>
        <name>ATP</name>
        <dbReference type="ChEBI" id="CHEBI:30616"/>
    </ligand>
</feature>
<feature type="binding site" evidence="10">
    <location>
        <begin position="12"/>
        <end position="17"/>
    </location>
    <ligand>
        <name>substrate</name>
    </ligand>
</feature>
<sequence length="311" mass="35698">MHNLVFCLMGPTASGKTALACRLVQQFPFEIVSVDSAMIYREMNIGTAKPDDQELDGAPHHLIDILDPCESYSAAQFCEDVIQLIDSIRSRDKWPLLVGGTMMYFNALQQGLSVLPTADENIRSELSRRIMSQGLNTLFLELQTVDARTAARIHANDSQRIQRALEVYYATGQPLSDFLQQQDPKHQFSFINLGLFPGNRAWLHERIAMRFDLMLEQGFLEEVRQLQAKWSLTIDYPSMRCVGYRQALAYLGEKNSSFEDFRMKSIASTRQLAKRQLTWLRHWEQISYFPPEESNTMQKVVANIHKILDNS</sequence>
<organism evidence="15 17">
    <name type="scientific">Legionella birminghamensis</name>
    <dbReference type="NCBI Taxonomy" id="28083"/>
    <lineage>
        <taxon>Bacteria</taxon>
        <taxon>Pseudomonadati</taxon>
        <taxon>Pseudomonadota</taxon>
        <taxon>Gammaproteobacteria</taxon>
        <taxon>Legionellales</taxon>
        <taxon>Legionellaceae</taxon>
        <taxon>Legionella</taxon>
    </lineage>
</organism>
<dbReference type="PANTHER" id="PTHR11088">
    <property type="entry name" value="TRNA DIMETHYLALLYLTRANSFERASE"/>
    <property type="match status" value="1"/>
</dbReference>
<keyword evidence="8 10" id="KW-0460">Magnesium</keyword>
<evidence type="ECO:0000256" key="3">
    <source>
        <dbReference type="ARBA" id="ARBA00005842"/>
    </source>
</evidence>
<comment type="cofactor">
    <cofactor evidence="1 10">
        <name>Mg(2+)</name>
        <dbReference type="ChEBI" id="CHEBI:18420"/>
    </cofactor>
</comment>
<dbReference type="Gene3D" id="3.40.50.300">
    <property type="entry name" value="P-loop containing nucleotide triphosphate hydrolases"/>
    <property type="match status" value="1"/>
</dbReference>
<dbReference type="Proteomes" id="UP000255066">
    <property type="component" value="Unassembled WGS sequence"/>
</dbReference>
<dbReference type="GO" id="GO:0052381">
    <property type="term" value="F:tRNA dimethylallyltransferase activity"/>
    <property type="evidence" value="ECO:0007669"/>
    <property type="project" value="UniProtKB-UniRule"/>
</dbReference>
<dbReference type="EC" id="2.5.1.75" evidence="10"/>
<protein>
    <recommendedName>
        <fullName evidence="10">tRNA dimethylallyltransferase</fullName>
        <ecNumber evidence="10">2.5.1.75</ecNumber>
    </recommendedName>
    <alternativeName>
        <fullName evidence="10">Dimethylallyl diphosphate:tRNA dimethylallyltransferase</fullName>
        <shortName evidence="10">DMAPP:tRNA dimethylallyltransferase</shortName>
        <shortName evidence="10">DMATase</shortName>
    </alternativeName>
    <alternativeName>
        <fullName evidence="10">Isopentenyl-diphosphate:tRNA isopentenyltransferase</fullName>
        <shortName evidence="10">IPP transferase</shortName>
        <shortName evidence="10">IPPT</shortName>
        <shortName evidence="10">IPTase</shortName>
    </alternativeName>
</protein>
<evidence type="ECO:0000256" key="4">
    <source>
        <dbReference type="ARBA" id="ARBA00022679"/>
    </source>
</evidence>
<dbReference type="InterPro" id="IPR018022">
    <property type="entry name" value="IPT"/>
</dbReference>
<keyword evidence="4 10" id="KW-0808">Transferase</keyword>
<reference evidence="15 17" key="2">
    <citation type="submission" date="2018-06" db="EMBL/GenBank/DDBJ databases">
        <authorList>
            <consortium name="Pathogen Informatics"/>
            <person name="Doyle S."/>
        </authorList>
    </citation>
    <scope>NUCLEOTIDE SEQUENCE [LARGE SCALE GENOMIC DNA]</scope>
    <source>
        <strain evidence="15 17">NCTC12437</strain>
    </source>
</reference>
<evidence type="ECO:0000313" key="17">
    <source>
        <dbReference type="Proteomes" id="UP000255066"/>
    </source>
</evidence>
<accession>A0A378I6X3</accession>
<feature type="site" description="Interaction with substrate tRNA" evidence="10">
    <location>
        <position position="123"/>
    </location>
</feature>
<gene>
    <name evidence="10 15" type="primary">miaA</name>
    <name evidence="14" type="ORF">Lbir_1002</name>
    <name evidence="15" type="ORF">NCTC12437_00525</name>
</gene>
<dbReference type="GO" id="GO:0006400">
    <property type="term" value="P:tRNA modification"/>
    <property type="evidence" value="ECO:0007669"/>
    <property type="project" value="TreeGrafter"/>
</dbReference>
<evidence type="ECO:0000313" key="14">
    <source>
        <dbReference type="EMBL" id="KTC73740.1"/>
    </source>
</evidence>
<feature type="region of interest" description="Interaction with substrate tRNA" evidence="10">
    <location>
        <begin position="35"/>
        <end position="38"/>
    </location>
</feature>
<evidence type="ECO:0000256" key="2">
    <source>
        <dbReference type="ARBA" id="ARBA00003213"/>
    </source>
</evidence>
<dbReference type="OrthoDB" id="9776390at2"/>
<dbReference type="FunFam" id="1.10.20.140:FF:000001">
    <property type="entry name" value="tRNA dimethylallyltransferase"/>
    <property type="match status" value="1"/>
</dbReference>
<comment type="catalytic activity">
    <reaction evidence="9 10 11">
        <text>adenosine(37) in tRNA + dimethylallyl diphosphate = N(6)-dimethylallyladenosine(37) in tRNA + diphosphate</text>
        <dbReference type="Rhea" id="RHEA:26482"/>
        <dbReference type="Rhea" id="RHEA-COMP:10162"/>
        <dbReference type="Rhea" id="RHEA-COMP:10375"/>
        <dbReference type="ChEBI" id="CHEBI:33019"/>
        <dbReference type="ChEBI" id="CHEBI:57623"/>
        <dbReference type="ChEBI" id="CHEBI:74411"/>
        <dbReference type="ChEBI" id="CHEBI:74415"/>
        <dbReference type="EC" id="2.5.1.75"/>
    </reaction>
</comment>
<evidence type="ECO:0000256" key="6">
    <source>
        <dbReference type="ARBA" id="ARBA00022741"/>
    </source>
</evidence>
<comment type="subunit">
    <text evidence="10">Monomer.</text>
</comment>
<proteinExistence type="inferred from homology"/>
<dbReference type="RefSeq" id="WP_058523102.1">
    <property type="nucleotide sequence ID" value="NZ_CAAAHV010000026.1"/>
</dbReference>
<keyword evidence="16" id="KW-1185">Reference proteome</keyword>
<dbReference type="EMBL" id="UGNW01000001">
    <property type="protein sequence ID" value="STX30763.1"/>
    <property type="molecule type" value="Genomic_DNA"/>
</dbReference>
<evidence type="ECO:0000256" key="1">
    <source>
        <dbReference type="ARBA" id="ARBA00001946"/>
    </source>
</evidence>
<evidence type="ECO:0000313" key="15">
    <source>
        <dbReference type="EMBL" id="STX30763.1"/>
    </source>
</evidence>
<evidence type="ECO:0000256" key="10">
    <source>
        <dbReference type="HAMAP-Rule" id="MF_00185"/>
    </source>
</evidence>
<keyword evidence="5 10" id="KW-0819">tRNA processing</keyword>
<evidence type="ECO:0000256" key="9">
    <source>
        <dbReference type="ARBA" id="ARBA00049563"/>
    </source>
</evidence>
<dbReference type="EMBL" id="LNXT01000013">
    <property type="protein sequence ID" value="KTC73740.1"/>
    <property type="molecule type" value="Genomic_DNA"/>
</dbReference>
<feature type="region of interest" description="Interaction with substrate tRNA" evidence="10">
    <location>
        <begin position="159"/>
        <end position="163"/>
    </location>
</feature>
<dbReference type="NCBIfam" id="TIGR00174">
    <property type="entry name" value="miaA"/>
    <property type="match status" value="1"/>
</dbReference>
<dbReference type="PANTHER" id="PTHR11088:SF60">
    <property type="entry name" value="TRNA DIMETHYLALLYLTRANSFERASE"/>
    <property type="match status" value="1"/>
</dbReference>
<evidence type="ECO:0000256" key="5">
    <source>
        <dbReference type="ARBA" id="ARBA00022694"/>
    </source>
</evidence>
<dbReference type="STRING" id="28083.Lbir_1002"/>
<dbReference type="InterPro" id="IPR039657">
    <property type="entry name" value="Dimethylallyltransferase"/>
</dbReference>
<dbReference type="Proteomes" id="UP000054735">
    <property type="component" value="Unassembled WGS sequence"/>
</dbReference>
<dbReference type="SUPFAM" id="SSF52540">
    <property type="entry name" value="P-loop containing nucleoside triphosphate hydrolases"/>
    <property type="match status" value="1"/>
</dbReference>
<comment type="similarity">
    <text evidence="3 10 13">Belongs to the IPP transferase family.</text>
</comment>
<reference evidence="14 16" key="1">
    <citation type="submission" date="2015-11" db="EMBL/GenBank/DDBJ databases">
        <title>Genomic analysis of 38 Legionella species identifies large and diverse effector repertoires.</title>
        <authorList>
            <person name="Burstein D."/>
            <person name="Amaro F."/>
            <person name="Zusman T."/>
            <person name="Lifshitz Z."/>
            <person name="Cohen O."/>
            <person name="Gilbert J.A."/>
            <person name="Pupko T."/>
            <person name="Shuman H.A."/>
            <person name="Segal G."/>
        </authorList>
    </citation>
    <scope>NUCLEOTIDE SEQUENCE [LARGE SCALE GENOMIC DNA]</scope>
    <source>
        <strain evidence="14 16">CDC#1407-AL-14</strain>
    </source>
</reference>
<evidence type="ECO:0000313" key="16">
    <source>
        <dbReference type="Proteomes" id="UP000054735"/>
    </source>
</evidence>
<evidence type="ECO:0000256" key="12">
    <source>
        <dbReference type="RuleBase" id="RU003784"/>
    </source>
</evidence>
<dbReference type="InterPro" id="IPR027417">
    <property type="entry name" value="P-loop_NTPase"/>
</dbReference>
<comment type="caution">
    <text evidence="10">Lacks conserved residue(s) required for the propagation of feature annotation.</text>
</comment>
<dbReference type="Pfam" id="PF01715">
    <property type="entry name" value="IPPT"/>
    <property type="match status" value="1"/>
</dbReference>
<feature type="site" description="Interaction with substrate tRNA" evidence="10">
    <location>
        <position position="101"/>
    </location>
</feature>
<feature type="region of interest" description="Interaction with substrate tRNA" evidence="10">
    <location>
        <begin position="240"/>
        <end position="245"/>
    </location>
</feature>
<keyword evidence="6 10" id="KW-0547">Nucleotide-binding</keyword>